<proteinExistence type="predicted"/>
<feature type="compositionally biased region" description="Polar residues" evidence="1">
    <location>
        <begin position="305"/>
        <end position="325"/>
    </location>
</feature>
<dbReference type="STRING" id="569365.A0A0D2DFA2"/>
<evidence type="ECO:0000313" key="3">
    <source>
        <dbReference type="Proteomes" id="UP000054466"/>
    </source>
</evidence>
<accession>A0A0D2DFA2</accession>
<name>A0A0D2DFA2_9EURO</name>
<protein>
    <submittedName>
        <fullName evidence="2">Uncharacterized protein</fullName>
    </submittedName>
</protein>
<feature type="compositionally biased region" description="Polar residues" evidence="1">
    <location>
        <begin position="165"/>
        <end position="177"/>
    </location>
</feature>
<feature type="compositionally biased region" description="Polar residues" evidence="1">
    <location>
        <begin position="512"/>
        <end position="522"/>
    </location>
</feature>
<organism evidence="2 3">
    <name type="scientific">Cladophialophora immunda</name>
    <dbReference type="NCBI Taxonomy" id="569365"/>
    <lineage>
        <taxon>Eukaryota</taxon>
        <taxon>Fungi</taxon>
        <taxon>Dikarya</taxon>
        <taxon>Ascomycota</taxon>
        <taxon>Pezizomycotina</taxon>
        <taxon>Eurotiomycetes</taxon>
        <taxon>Chaetothyriomycetidae</taxon>
        <taxon>Chaetothyriales</taxon>
        <taxon>Herpotrichiellaceae</taxon>
        <taxon>Cladophialophora</taxon>
    </lineage>
</organism>
<feature type="compositionally biased region" description="Pro residues" evidence="1">
    <location>
        <begin position="657"/>
        <end position="668"/>
    </location>
</feature>
<dbReference type="Proteomes" id="UP000054466">
    <property type="component" value="Unassembled WGS sequence"/>
</dbReference>
<feature type="compositionally biased region" description="Low complexity" evidence="1">
    <location>
        <begin position="523"/>
        <end position="535"/>
    </location>
</feature>
<dbReference type="RefSeq" id="XP_016254600.1">
    <property type="nucleotide sequence ID" value="XM_016387672.1"/>
</dbReference>
<feature type="compositionally biased region" description="Polar residues" evidence="1">
    <location>
        <begin position="33"/>
        <end position="43"/>
    </location>
</feature>
<dbReference type="OrthoDB" id="5324692at2759"/>
<feature type="compositionally biased region" description="Basic and acidic residues" evidence="1">
    <location>
        <begin position="197"/>
        <end position="208"/>
    </location>
</feature>
<sequence>MTQTWPPSPCVEDEEVALAREHIPGITLHQLKSENQPASSRGSVDQYPIILDNKAPVQSCPPKESELASDGTSPDSHRQPIVNTETRFVLVPSQPLESEPEKFLQTEPLQRSRSTTQLPEHAGPRGRPQVTRIHTDLGPGLEGMRTGHRRAPSPYAHTPAGLGATLSSEAQRNSTLLTPMHAHEPRRSVSVHPRTGGLDRDSSDSDRKSKTRRRTERSRSRAARESFSHSDRSESEKVKSSKPSARNESPDGKFSRRAHRYRSPAPSQGGFTGYTYTGQDHITPPQTPKLNGDSARSSVIDHATASEQPGNRQTSSRLTADSPYTSSAEESQSRRQRSVDERKADRGGLSRRNSRNWSDKDERPKLTRTRSRYYGTSSKDESNKEEYPSSDRPYREVQPAPSARTTSGMEDFLEEAFKANKNKQLNYEDSNSRHVSPRGSPAHSPPQTPRGADRSPRDYFEQSHYASRSSKQRSRPQSIDDTHFKDIKNVTSLLGAATLGASLAAKAIPALSRSNTSQSVETQSSGSQSRPSSGQRSRKPSPVMEESQPVYQSLSRTNSVVGRNEGTNARTTTYTINEDRSASKSVLYPPAPPESPRTASRSSSYSHSPELRPPAPFRAFSSVPGQGHQQPHHFPTQPALMSSPMNLELPSILSNSPPRPNSLPPCPRSRPAAGHHDWYTIRDMSFLDFCPSCMSFLGATRFRDHFVPSLPKEPRRPIACAMSFLWLRVAWLQSIRQDRKDLMLVWQIANGPPSGTKPCAGSKADVRRWYHLTDPRTKKPVDNFDVCSACVRNIDLIFPALQFCVFDRPQEKKEQEKICNLNTNSRHFLPMLNELERLAERSKETMRHRDFQEFVDFVRRTSRNRHCVKDTLLATQSWHYISDLPEFTICEECYEEVVWPLRDRPIARDVSKTLKLVPILRKNSLLRGTSCQLYSDRMRRIFHDAVNRNDFESLKSAARYRYNMEHRLQEMHKLYEMDLQAGIDRRSEMEKNISIWKSIE</sequence>
<feature type="region of interest" description="Disordered" evidence="1">
    <location>
        <begin position="28"/>
        <end position="479"/>
    </location>
</feature>
<feature type="region of interest" description="Disordered" evidence="1">
    <location>
        <begin position="512"/>
        <end position="669"/>
    </location>
</feature>
<feature type="compositionally biased region" description="Basic and acidic residues" evidence="1">
    <location>
        <begin position="217"/>
        <end position="239"/>
    </location>
</feature>
<feature type="compositionally biased region" description="Low complexity" evidence="1">
    <location>
        <begin position="596"/>
        <end position="608"/>
    </location>
</feature>
<dbReference type="HOGENOM" id="CLU_297891_0_0_1"/>
<gene>
    <name evidence="2" type="ORF">PV07_01162</name>
</gene>
<evidence type="ECO:0000313" key="2">
    <source>
        <dbReference type="EMBL" id="KIW34384.1"/>
    </source>
</evidence>
<feature type="compositionally biased region" description="Basic and acidic residues" evidence="1">
    <location>
        <begin position="331"/>
        <end position="348"/>
    </location>
</feature>
<dbReference type="AlphaFoldDB" id="A0A0D2DFA2"/>
<dbReference type="EMBL" id="KN847040">
    <property type="protein sequence ID" value="KIW34384.1"/>
    <property type="molecule type" value="Genomic_DNA"/>
</dbReference>
<feature type="compositionally biased region" description="Polar residues" evidence="1">
    <location>
        <begin position="107"/>
        <end position="118"/>
    </location>
</feature>
<evidence type="ECO:0000256" key="1">
    <source>
        <dbReference type="SAM" id="MobiDB-lite"/>
    </source>
</evidence>
<keyword evidence="3" id="KW-1185">Reference proteome</keyword>
<reference evidence="2 3" key="1">
    <citation type="submission" date="2015-01" db="EMBL/GenBank/DDBJ databases">
        <title>The Genome Sequence of Cladophialophora immunda CBS83496.</title>
        <authorList>
            <consortium name="The Broad Institute Genomics Platform"/>
            <person name="Cuomo C."/>
            <person name="de Hoog S."/>
            <person name="Gorbushina A."/>
            <person name="Stielow B."/>
            <person name="Teixiera M."/>
            <person name="Abouelleil A."/>
            <person name="Chapman S.B."/>
            <person name="Priest M."/>
            <person name="Young S.K."/>
            <person name="Wortman J."/>
            <person name="Nusbaum C."/>
            <person name="Birren B."/>
        </authorList>
    </citation>
    <scope>NUCLEOTIDE SEQUENCE [LARGE SCALE GENOMIC DNA]</scope>
    <source>
        <strain evidence="2 3">CBS 83496</strain>
    </source>
</reference>
<feature type="compositionally biased region" description="Basic and acidic residues" evidence="1">
    <location>
        <begin position="378"/>
        <end position="395"/>
    </location>
</feature>
<dbReference type="VEuPathDB" id="FungiDB:PV07_01162"/>
<feature type="compositionally biased region" description="Basic and acidic residues" evidence="1">
    <location>
        <begin position="451"/>
        <end position="461"/>
    </location>
</feature>
<dbReference type="GeneID" id="27340356"/>
<feature type="compositionally biased region" description="Polar residues" evidence="1">
    <location>
        <begin position="549"/>
        <end position="576"/>
    </location>
</feature>